<dbReference type="EMBL" id="AQQR01000005">
    <property type="protein sequence ID" value="OWU72925.1"/>
    <property type="molecule type" value="Genomic_DNA"/>
</dbReference>
<evidence type="ECO:0000313" key="9">
    <source>
        <dbReference type="EMBL" id="OWU72925.1"/>
    </source>
</evidence>
<keyword evidence="10" id="KW-1185">Reference proteome</keyword>
<comment type="subcellular location">
    <subcellularLocation>
        <location evidence="7">Cell inner membrane</location>
        <topology evidence="7">Multi-pass membrane protein</topology>
    </subcellularLocation>
    <subcellularLocation>
        <location evidence="1">Cell membrane</location>
        <topology evidence="1">Multi-pass membrane protein</topology>
    </subcellularLocation>
</comment>
<accession>A0A225NH58</accession>
<comment type="subunit">
    <text evidence="7">The complex comprises the extracytoplasmic solute receptor protein and the two transmembrane proteins.</text>
</comment>
<comment type="function">
    <text evidence="7">Part of the tripartite ATP-independent periplasmic (TRAP) transport system.</text>
</comment>
<dbReference type="InterPro" id="IPR055348">
    <property type="entry name" value="DctQ"/>
</dbReference>
<comment type="caution">
    <text evidence="9">The sequence shown here is derived from an EMBL/GenBank/DDBJ whole genome shotgun (WGS) entry which is preliminary data.</text>
</comment>
<evidence type="ECO:0000256" key="1">
    <source>
        <dbReference type="ARBA" id="ARBA00004651"/>
    </source>
</evidence>
<dbReference type="AlphaFoldDB" id="A0A225NH58"/>
<gene>
    <name evidence="9" type="ORF">ATO3_14650</name>
</gene>
<keyword evidence="2 7" id="KW-0813">Transport</keyword>
<feature type="transmembrane region" description="Helical" evidence="7">
    <location>
        <begin position="52"/>
        <end position="72"/>
    </location>
</feature>
<dbReference type="OrthoDB" id="6183232at2"/>
<reference evidence="9 10" key="1">
    <citation type="submission" date="2013-04" db="EMBL/GenBank/DDBJ databases">
        <title>Oceanicola sp. 22II1-22F33 Genome Sequencing.</title>
        <authorList>
            <person name="Lai Q."/>
            <person name="Li G."/>
            <person name="Shao Z."/>
        </authorList>
    </citation>
    <scope>NUCLEOTIDE SEQUENCE [LARGE SCALE GENOMIC DNA]</scope>
    <source>
        <strain evidence="9 10">22II1-22F33</strain>
    </source>
</reference>
<dbReference type="GO" id="GO:0022857">
    <property type="term" value="F:transmembrane transporter activity"/>
    <property type="evidence" value="ECO:0007669"/>
    <property type="project" value="UniProtKB-UniRule"/>
</dbReference>
<dbReference type="Proteomes" id="UP000215377">
    <property type="component" value="Unassembled WGS sequence"/>
</dbReference>
<evidence type="ECO:0000256" key="4">
    <source>
        <dbReference type="ARBA" id="ARBA00022692"/>
    </source>
</evidence>
<keyword evidence="6 7" id="KW-0472">Membrane</keyword>
<evidence type="ECO:0000256" key="5">
    <source>
        <dbReference type="ARBA" id="ARBA00022989"/>
    </source>
</evidence>
<evidence type="ECO:0000256" key="2">
    <source>
        <dbReference type="ARBA" id="ARBA00022448"/>
    </source>
</evidence>
<feature type="transmembrane region" description="Helical" evidence="7">
    <location>
        <begin position="135"/>
        <end position="157"/>
    </location>
</feature>
<sequence>MYALLSRLAELIARGMALLGGLALVALVVMTCVSITGRALIPVGLQPVKGDFELISIGMGFAVFAFLPWGLYARAHATVDLFLTRFPARVNRVIDLLSDLAFLGVAVVMAWRLWLGMLDKKSYYETTLILQFDMWQAYALALVGAVAFALVAAFCVLRSARALAGYAEEAGHV</sequence>
<evidence type="ECO:0000256" key="7">
    <source>
        <dbReference type="RuleBase" id="RU369079"/>
    </source>
</evidence>
<keyword evidence="3" id="KW-1003">Cell membrane</keyword>
<proteinExistence type="inferred from homology"/>
<evidence type="ECO:0000259" key="8">
    <source>
        <dbReference type="Pfam" id="PF04290"/>
    </source>
</evidence>
<feature type="transmembrane region" description="Helical" evidence="7">
    <location>
        <begin position="93"/>
        <end position="115"/>
    </location>
</feature>
<protein>
    <recommendedName>
        <fullName evidence="7">TRAP transporter small permease protein</fullName>
    </recommendedName>
</protein>
<keyword evidence="7" id="KW-0997">Cell inner membrane</keyword>
<dbReference type="GO" id="GO:0005886">
    <property type="term" value="C:plasma membrane"/>
    <property type="evidence" value="ECO:0007669"/>
    <property type="project" value="UniProtKB-SubCell"/>
</dbReference>
<comment type="similarity">
    <text evidence="7">Belongs to the TRAP transporter small permease family.</text>
</comment>
<dbReference type="Pfam" id="PF04290">
    <property type="entry name" value="DctQ"/>
    <property type="match status" value="1"/>
</dbReference>
<dbReference type="RefSeq" id="WP_088650621.1">
    <property type="nucleotide sequence ID" value="NZ_AQQR01000005.1"/>
</dbReference>
<feature type="domain" description="Tripartite ATP-independent periplasmic transporters DctQ component" evidence="8">
    <location>
        <begin position="27"/>
        <end position="159"/>
    </location>
</feature>
<feature type="transmembrane region" description="Helical" evidence="7">
    <location>
        <begin position="12"/>
        <end position="40"/>
    </location>
</feature>
<keyword evidence="5 7" id="KW-1133">Transmembrane helix</keyword>
<evidence type="ECO:0000313" key="10">
    <source>
        <dbReference type="Proteomes" id="UP000215377"/>
    </source>
</evidence>
<evidence type="ECO:0000256" key="3">
    <source>
        <dbReference type="ARBA" id="ARBA00022475"/>
    </source>
</evidence>
<keyword evidence="4 7" id="KW-0812">Transmembrane</keyword>
<evidence type="ECO:0000256" key="6">
    <source>
        <dbReference type="ARBA" id="ARBA00023136"/>
    </source>
</evidence>
<organism evidence="9 10">
    <name type="scientific">Marinibacterium profundimaris</name>
    <dbReference type="NCBI Taxonomy" id="1679460"/>
    <lineage>
        <taxon>Bacteria</taxon>
        <taxon>Pseudomonadati</taxon>
        <taxon>Pseudomonadota</taxon>
        <taxon>Alphaproteobacteria</taxon>
        <taxon>Rhodobacterales</taxon>
        <taxon>Paracoccaceae</taxon>
        <taxon>Marinibacterium</taxon>
    </lineage>
</organism>
<name>A0A225NH58_9RHOB</name>